<organism evidence="9 10">
    <name type="scientific">Ignelater luminosus</name>
    <name type="common">Cucubano</name>
    <name type="synonym">Pyrophorus luminosus</name>
    <dbReference type="NCBI Taxonomy" id="2038154"/>
    <lineage>
        <taxon>Eukaryota</taxon>
        <taxon>Metazoa</taxon>
        <taxon>Ecdysozoa</taxon>
        <taxon>Arthropoda</taxon>
        <taxon>Hexapoda</taxon>
        <taxon>Insecta</taxon>
        <taxon>Pterygota</taxon>
        <taxon>Neoptera</taxon>
        <taxon>Endopterygota</taxon>
        <taxon>Coleoptera</taxon>
        <taxon>Polyphaga</taxon>
        <taxon>Elateriformia</taxon>
        <taxon>Elateroidea</taxon>
        <taxon>Elateridae</taxon>
        <taxon>Agrypninae</taxon>
        <taxon>Pyrophorini</taxon>
        <taxon>Ignelater</taxon>
    </lineage>
</organism>
<dbReference type="InterPro" id="IPR006823">
    <property type="entry name" value="Ceramidase_alk"/>
</dbReference>
<evidence type="ECO:0000256" key="3">
    <source>
        <dbReference type="ARBA" id="ARBA00019235"/>
    </source>
</evidence>
<feature type="binding site" evidence="5">
    <location>
        <position position="128"/>
    </location>
    <ligand>
        <name>Zn(2+)</name>
        <dbReference type="ChEBI" id="CHEBI:29105"/>
    </ligand>
</feature>
<dbReference type="EMBL" id="VTPC01003141">
    <property type="protein sequence ID" value="KAF2898983.1"/>
    <property type="molecule type" value="Genomic_DNA"/>
</dbReference>
<keyword evidence="5" id="KW-0479">Metal-binding</keyword>
<dbReference type="Pfam" id="PF17048">
    <property type="entry name" value="Ceramidse_alk_C"/>
    <property type="match status" value="1"/>
</dbReference>
<evidence type="ECO:0000256" key="4">
    <source>
        <dbReference type="ARBA" id="ARBA00022801"/>
    </source>
</evidence>
<comment type="caution">
    <text evidence="9">The sequence shown here is derived from an EMBL/GenBank/DDBJ whole genome shotgun (WGS) entry which is preliminary data.</text>
</comment>
<dbReference type="GO" id="GO:0042759">
    <property type="term" value="P:long-chain fatty acid biosynthetic process"/>
    <property type="evidence" value="ECO:0007669"/>
    <property type="project" value="TreeGrafter"/>
</dbReference>
<dbReference type="GO" id="GO:0017040">
    <property type="term" value="F:N-acylsphingosine amidohydrolase activity"/>
    <property type="evidence" value="ECO:0007669"/>
    <property type="project" value="UniProtKB-UniRule"/>
</dbReference>
<dbReference type="PANTHER" id="PTHR12670">
    <property type="entry name" value="CERAMIDASE"/>
    <property type="match status" value="1"/>
</dbReference>
<dbReference type="GO" id="GO:0046514">
    <property type="term" value="P:ceramide catabolic process"/>
    <property type="evidence" value="ECO:0007669"/>
    <property type="project" value="InterPro"/>
</dbReference>
<evidence type="ECO:0000256" key="2">
    <source>
        <dbReference type="ARBA" id="ARBA00011891"/>
    </source>
</evidence>
<name>A0A8K0D990_IGNLU</name>
<feature type="domain" description="Neutral/alkaline non-lysosomal ceramidase C-terminal" evidence="8">
    <location>
        <begin position="160"/>
        <end position="320"/>
    </location>
</feature>
<dbReference type="Proteomes" id="UP000801492">
    <property type="component" value="Unassembled WGS sequence"/>
</dbReference>
<dbReference type="PANTHER" id="PTHR12670:SF1">
    <property type="entry name" value="NEUTRAL CERAMIDASE"/>
    <property type="match status" value="1"/>
</dbReference>
<evidence type="ECO:0000256" key="1">
    <source>
        <dbReference type="ARBA" id="ARBA00009835"/>
    </source>
</evidence>
<keyword evidence="4 6" id="KW-0378">Hydrolase</keyword>
<evidence type="ECO:0000256" key="6">
    <source>
        <dbReference type="RuleBase" id="RU366019"/>
    </source>
</evidence>
<evidence type="ECO:0000259" key="7">
    <source>
        <dbReference type="Pfam" id="PF04734"/>
    </source>
</evidence>
<sequence>MGYSFAAGTTDGPGEFDFKQGTVSDNILWNSVRNFLAPPTKEDISCHYPKPILLATGRIKYPSEWQPSIVSIQVAIIGNVVLAAVPGEFTTMSGRRLKEAISKAVVENGGSEDAKVVVAGLSNIYSDYIVTPEEYQLQRYEAASTIYGPHTLTIYLKLYSRLVESLMKGANFDVGPQPPDLSKNLISLIPPVLFDFPGWRVEFGDCIKQPPTTVRLGDTVRAKFIAGHPRNNVMHEKTFLLIEKLVGEDEWRIVATDANWETRFRWERTLFFTGESAVTIEWIVGKDVDPGVYRIRHFGNYKYILGGIFPYEGISNNFNVI</sequence>
<proteinExistence type="inferred from homology"/>
<evidence type="ECO:0000256" key="5">
    <source>
        <dbReference type="PIRSR" id="PIRSR606823-2"/>
    </source>
</evidence>
<dbReference type="Pfam" id="PF04734">
    <property type="entry name" value="Ceramidase_alk"/>
    <property type="match status" value="1"/>
</dbReference>
<accession>A0A8K0D990</accession>
<dbReference type="GO" id="GO:0046872">
    <property type="term" value="F:metal ion binding"/>
    <property type="evidence" value="ECO:0007669"/>
    <property type="project" value="UniProtKB-KW"/>
</dbReference>
<evidence type="ECO:0000313" key="10">
    <source>
        <dbReference type="Proteomes" id="UP000801492"/>
    </source>
</evidence>
<gene>
    <name evidence="9" type="ORF">ILUMI_07192</name>
</gene>
<keyword evidence="10" id="KW-1185">Reference proteome</keyword>
<feature type="domain" description="Neutral/alkaline non-lysosomal ceramidase N-terminal" evidence="7">
    <location>
        <begin position="1"/>
        <end position="156"/>
    </location>
</feature>
<dbReference type="AlphaFoldDB" id="A0A8K0D990"/>
<reference evidence="9" key="1">
    <citation type="submission" date="2019-08" db="EMBL/GenBank/DDBJ databases">
        <title>The genome of the North American firefly Photinus pyralis.</title>
        <authorList>
            <consortium name="Photinus pyralis genome working group"/>
            <person name="Fallon T.R."/>
            <person name="Sander Lower S.E."/>
            <person name="Weng J.-K."/>
        </authorList>
    </citation>
    <scope>NUCLEOTIDE SEQUENCE</scope>
    <source>
        <strain evidence="9">TRF0915ILg1</strain>
        <tissue evidence="9">Whole body</tissue>
    </source>
</reference>
<dbReference type="InterPro" id="IPR038445">
    <property type="entry name" value="NCDase_C_sf"/>
</dbReference>
<dbReference type="GO" id="GO:0016020">
    <property type="term" value="C:membrane"/>
    <property type="evidence" value="ECO:0007669"/>
    <property type="project" value="GOC"/>
</dbReference>
<dbReference type="Gene3D" id="2.60.40.2300">
    <property type="entry name" value="Neutral/alkaline non-lysosomal ceramidase, C-terminal domain"/>
    <property type="match status" value="1"/>
</dbReference>
<keyword evidence="6" id="KW-0443">Lipid metabolism</keyword>
<dbReference type="GO" id="GO:0005576">
    <property type="term" value="C:extracellular region"/>
    <property type="evidence" value="ECO:0007669"/>
    <property type="project" value="TreeGrafter"/>
</dbReference>
<comment type="similarity">
    <text evidence="1 6">Belongs to the neutral ceramidase family.</text>
</comment>
<dbReference type="InterPro" id="IPR031331">
    <property type="entry name" value="NEUT/ALK_ceramidase_C"/>
</dbReference>
<dbReference type="GO" id="GO:0046512">
    <property type="term" value="P:sphingosine biosynthetic process"/>
    <property type="evidence" value="ECO:0007669"/>
    <property type="project" value="TreeGrafter"/>
</dbReference>
<keyword evidence="6" id="KW-0746">Sphingolipid metabolism</keyword>
<comment type="cofactor">
    <cofactor evidence="5">
        <name>Zn(2+)</name>
        <dbReference type="ChEBI" id="CHEBI:29105"/>
    </cofactor>
    <text evidence="5">Binds 1 zinc ion per subunit.</text>
</comment>
<evidence type="ECO:0000259" key="8">
    <source>
        <dbReference type="Pfam" id="PF17048"/>
    </source>
</evidence>
<evidence type="ECO:0000313" key="9">
    <source>
        <dbReference type="EMBL" id="KAF2898983.1"/>
    </source>
</evidence>
<dbReference type="EC" id="3.5.1.23" evidence="2 6"/>
<dbReference type="InterPro" id="IPR031329">
    <property type="entry name" value="NEUT/ALK_ceramidase_N"/>
</dbReference>
<comment type="catalytic activity">
    <reaction evidence="6">
        <text>an N-acylsphing-4-enine + H2O = sphing-4-enine + a fatty acid</text>
        <dbReference type="Rhea" id="RHEA:20856"/>
        <dbReference type="ChEBI" id="CHEBI:15377"/>
        <dbReference type="ChEBI" id="CHEBI:28868"/>
        <dbReference type="ChEBI" id="CHEBI:52639"/>
        <dbReference type="ChEBI" id="CHEBI:57756"/>
        <dbReference type="EC" id="3.5.1.23"/>
    </reaction>
</comment>
<keyword evidence="5" id="KW-0862">Zinc</keyword>
<feature type="binding site" evidence="5">
    <location>
        <position position="88"/>
    </location>
    <ligand>
        <name>Zn(2+)</name>
        <dbReference type="ChEBI" id="CHEBI:29105"/>
    </ligand>
</feature>
<protein>
    <recommendedName>
        <fullName evidence="3 6">Neutral ceramidase</fullName>
        <ecNumber evidence="2 6">3.5.1.23</ecNumber>
    </recommendedName>
</protein>
<dbReference type="OrthoDB" id="191371at2759"/>